<accession>A0A0B7A1J9</accession>
<reference evidence="1" key="1">
    <citation type="submission" date="2014-12" db="EMBL/GenBank/DDBJ databases">
        <title>Insight into the proteome of Arion vulgaris.</title>
        <authorList>
            <person name="Aradska J."/>
            <person name="Bulat T."/>
            <person name="Smidak R."/>
            <person name="Sarate P."/>
            <person name="Gangsoo J."/>
            <person name="Sialana F."/>
            <person name="Bilban M."/>
            <person name="Lubec G."/>
        </authorList>
    </citation>
    <scope>NUCLEOTIDE SEQUENCE</scope>
    <source>
        <tissue evidence="1">Skin</tissue>
    </source>
</reference>
<evidence type="ECO:0000313" key="1">
    <source>
        <dbReference type="EMBL" id="CEK74437.1"/>
    </source>
</evidence>
<name>A0A0B7A1J9_9EUPU</name>
<sequence length="54" mass="6115">MVRKYRADAEASSTIFVETETVGVKQKVEIHKSLLSKQLYLIHNLSPNTSIIQV</sequence>
<protein>
    <submittedName>
        <fullName evidence="1">Uncharacterized protein</fullName>
    </submittedName>
</protein>
<dbReference type="AlphaFoldDB" id="A0A0B7A1J9"/>
<proteinExistence type="predicted"/>
<gene>
    <name evidence="1" type="primary">ORF91085</name>
</gene>
<dbReference type="EMBL" id="HACG01027572">
    <property type="protein sequence ID" value="CEK74437.1"/>
    <property type="molecule type" value="Transcribed_RNA"/>
</dbReference>
<organism evidence="1">
    <name type="scientific">Arion vulgaris</name>
    <dbReference type="NCBI Taxonomy" id="1028688"/>
    <lineage>
        <taxon>Eukaryota</taxon>
        <taxon>Metazoa</taxon>
        <taxon>Spiralia</taxon>
        <taxon>Lophotrochozoa</taxon>
        <taxon>Mollusca</taxon>
        <taxon>Gastropoda</taxon>
        <taxon>Heterobranchia</taxon>
        <taxon>Euthyneura</taxon>
        <taxon>Panpulmonata</taxon>
        <taxon>Eupulmonata</taxon>
        <taxon>Stylommatophora</taxon>
        <taxon>Helicina</taxon>
        <taxon>Arionoidea</taxon>
        <taxon>Arionidae</taxon>
        <taxon>Arion</taxon>
    </lineage>
</organism>